<dbReference type="EMBL" id="CAFBMH010000085">
    <property type="protein sequence ID" value="CAB4919975.1"/>
    <property type="molecule type" value="Genomic_DNA"/>
</dbReference>
<accession>A0A6J6SB02</accession>
<reference evidence="1" key="1">
    <citation type="submission" date="2020-05" db="EMBL/GenBank/DDBJ databases">
        <authorList>
            <person name="Chiriac C."/>
            <person name="Salcher M."/>
            <person name="Ghai R."/>
            <person name="Kavagutti S V."/>
        </authorList>
    </citation>
    <scope>NUCLEOTIDE SEQUENCE</scope>
</reference>
<sequence>MRPVLILLRRALTAVGLAGAIAVVLRVRGSGGVPPQSGGWRELTKQELS</sequence>
<organism evidence="1">
    <name type="scientific">freshwater metagenome</name>
    <dbReference type="NCBI Taxonomy" id="449393"/>
    <lineage>
        <taxon>unclassified sequences</taxon>
        <taxon>metagenomes</taxon>
        <taxon>ecological metagenomes</taxon>
    </lineage>
</organism>
<protein>
    <submittedName>
        <fullName evidence="1">Unannotated protein</fullName>
    </submittedName>
</protein>
<evidence type="ECO:0000313" key="3">
    <source>
        <dbReference type="EMBL" id="CAB4919975.1"/>
    </source>
</evidence>
<dbReference type="AlphaFoldDB" id="A0A6J6SB02"/>
<dbReference type="EMBL" id="CAFBOS010000155">
    <property type="protein sequence ID" value="CAB5009782.1"/>
    <property type="molecule type" value="Genomic_DNA"/>
</dbReference>
<evidence type="ECO:0000313" key="2">
    <source>
        <dbReference type="EMBL" id="CAB4836304.1"/>
    </source>
</evidence>
<name>A0A6J6SB02_9ZZZZ</name>
<proteinExistence type="predicted"/>
<evidence type="ECO:0000313" key="1">
    <source>
        <dbReference type="EMBL" id="CAB4732160.1"/>
    </source>
</evidence>
<dbReference type="EMBL" id="CAFABA010000163">
    <property type="protein sequence ID" value="CAB4836304.1"/>
    <property type="molecule type" value="Genomic_DNA"/>
</dbReference>
<evidence type="ECO:0000313" key="4">
    <source>
        <dbReference type="EMBL" id="CAB5009782.1"/>
    </source>
</evidence>
<gene>
    <name evidence="1" type="ORF">UFOPK2754_00551</name>
    <name evidence="2" type="ORF">UFOPK3139_02787</name>
    <name evidence="3" type="ORF">UFOPK3543_02024</name>
    <name evidence="4" type="ORF">UFOPK3967_02168</name>
</gene>
<dbReference type="EMBL" id="CAEZYR010000013">
    <property type="protein sequence ID" value="CAB4732160.1"/>
    <property type="molecule type" value="Genomic_DNA"/>
</dbReference>